<comment type="catalytic activity">
    <reaction evidence="9">
        <text>L-seryl-[protein] + ATP = O-phospho-L-seryl-[protein] + ADP + H(+)</text>
        <dbReference type="Rhea" id="RHEA:17989"/>
        <dbReference type="Rhea" id="RHEA-COMP:9863"/>
        <dbReference type="Rhea" id="RHEA-COMP:11604"/>
        <dbReference type="ChEBI" id="CHEBI:15378"/>
        <dbReference type="ChEBI" id="CHEBI:29999"/>
        <dbReference type="ChEBI" id="CHEBI:30616"/>
        <dbReference type="ChEBI" id="CHEBI:83421"/>
        <dbReference type="ChEBI" id="CHEBI:456216"/>
        <dbReference type="EC" id="2.7.11.1"/>
    </reaction>
</comment>
<dbReference type="AlphaFoldDB" id="G0NWK2"/>
<dbReference type="InterPro" id="IPR008271">
    <property type="entry name" value="Ser/Thr_kinase_AS"/>
</dbReference>
<dbReference type="eggNOG" id="KOG0590">
    <property type="taxonomic scope" value="Eukaryota"/>
</dbReference>
<accession>G0NWK2</accession>
<comment type="catalytic activity">
    <reaction evidence="8">
        <text>L-threonyl-[protein] + ATP = O-phospho-L-threonyl-[protein] + ADP + H(+)</text>
        <dbReference type="Rhea" id="RHEA:46608"/>
        <dbReference type="Rhea" id="RHEA-COMP:11060"/>
        <dbReference type="Rhea" id="RHEA-COMP:11605"/>
        <dbReference type="ChEBI" id="CHEBI:15378"/>
        <dbReference type="ChEBI" id="CHEBI:30013"/>
        <dbReference type="ChEBI" id="CHEBI:30616"/>
        <dbReference type="ChEBI" id="CHEBI:61977"/>
        <dbReference type="ChEBI" id="CHEBI:456216"/>
        <dbReference type="EC" id="2.7.11.1"/>
    </reaction>
</comment>
<dbReference type="Gene3D" id="1.10.510.10">
    <property type="entry name" value="Transferase(Phosphotransferase) domain 1"/>
    <property type="match status" value="2"/>
</dbReference>
<evidence type="ECO:0000259" key="12">
    <source>
        <dbReference type="PROSITE" id="PS50011"/>
    </source>
</evidence>
<sequence length="451" mass="51412">MSTTPSTFNFVRILGNGAYGEVILLEKKTNPNVKVAMKKIVPKDKIDLKLLKNEYLVLQALTKIGHVNVIRMYGMETDNITFSMYLEYINGGNLHKKISAEMSLEKVKFYFRQLVDGLSFLHENSVVHRDIKPENLLLTKLDILKIADFGFANSYRNEDGEERMLTTNCGTKLFMAPEVFTNNPYRGPPVDVWSAGVVLAEMLIGVPPWDSATDASYPYLLWITNACDDEEPKISSTMTNGTEYNIVKTLGEGAYGQVILVEKRENPNKKIALKKIVPKDERTLEMINSEVHVLQTLKRIKRHQNIIKIFGMKTDNVKYCISMEYVDGGELFKKISHEMSLEKVKFFFRQLVDGLSFLHENGVVHRDIKPENLLLTKSDTLKIADFGFSTFYRKENGEEEMFTLQCGTNFFMAPELFTNNPYRGPPVDVWSAGVVLAEMLIGRLPWENATE</sequence>
<dbReference type="PROSITE" id="PS50011">
    <property type="entry name" value="PROTEIN_KINASE_DOM"/>
    <property type="match status" value="2"/>
</dbReference>
<dbReference type="InterPro" id="IPR011009">
    <property type="entry name" value="Kinase-like_dom_sf"/>
</dbReference>
<evidence type="ECO:0000256" key="5">
    <source>
        <dbReference type="ARBA" id="ARBA00022741"/>
    </source>
</evidence>
<evidence type="ECO:0000256" key="1">
    <source>
        <dbReference type="ARBA" id="ARBA00010791"/>
    </source>
</evidence>
<dbReference type="PROSITE" id="PS00107">
    <property type="entry name" value="PROTEIN_KINASE_ATP"/>
    <property type="match status" value="1"/>
</dbReference>
<feature type="binding site" evidence="10">
    <location>
        <position position="274"/>
    </location>
    <ligand>
        <name>ATP</name>
        <dbReference type="ChEBI" id="CHEBI:30616"/>
    </ligand>
</feature>
<keyword evidence="14" id="KW-1185">Reference proteome</keyword>
<evidence type="ECO:0000313" key="14">
    <source>
        <dbReference type="Proteomes" id="UP000008068"/>
    </source>
</evidence>
<dbReference type="PANTHER" id="PTHR24346">
    <property type="entry name" value="MAP/MICROTUBULE AFFINITY-REGULATING KINASE"/>
    <property type="match status" value="1"/>
</dbReference>
<comment type="similarity">
    <text evidence="1">Belongs to the protein kinase superfamily. CAMK Ser/Thr protein kinase family. NIM1 subfamily.</text>
</comment>
<dbReference type="Pfam" id="PF00069">
    <property type="entry name" value="Pkinase"/>
    <property type="match status" value="2"/>
</dbReference>
<dbReference type="PANTHER" id="PTHR24346:SF107">
    <property type="entry name" value="SERINE_THREONINE-PROTEIN KINASE CHK1"/>
    <property type="match status" value="1"/>
</dbReference>
<evidence type="ECO:0000256" key="4">
    <source>
        <dbReference type="ARBA" id="ARBA00022679"/>
    </source>
</evidence>
<dbReference type="InterPro" id="IPR000719">
    <property type="entry name" value="Prot_kinase_dom"/>
</dbReference>
<dbReference type="SUPFAM" id="SSF56112">
    <property type="entry name" value="Protein kinase-like (PK-like)"/>
    <property type="match status" value="2"/>
</dbReference>
<evidence type="ECO:0000256" key="9">
    <source>
        <dbReference type="ARBA" id="ARBA00048679"/>
    </source>
</evidence>
<feature type="domain" description="Protein kinase" evidence="12">
    <location>
        <begin position="244"/>
        <end position="451"/>
    </location>
</feature>
<name>G0NWK2_CAEBE</name>
<dbReference type="GO" id="GO:0005524">
    <property type="term" value="F:ATP binding"/>
    <property type="evidence" value="ECO:0007669"/>
    <property type="project" value="UniProtKB-UniRule"/>
</dbReference>
<keyword evidence="4" id="KW-0808">Transferase</keyword>
<keyword evidence="5 10" id="KW-0547">Nucleotide-binding</keyword>
<dbReference type="SMART" id="SM00220">
    <property type="entry name" value="S_TKc"/>
    <property type="match status" value="2"/>
</dbReference>
<evidence type="ECO:0000313" key="13">
    <source>
        <dbReference type="EMBL" id="EGT38776.1"/>
    </source>
</evidence>
<keyword evidence="6" id="KW-0418">Kinase</keyword>
<organism evidence="14">
    <name type="scientific">Caenorhabditis brenneri</name>
    <name type="common">Nematode worm</name>
    <dbReference type="NCBI Taxonomy" id="135651"/>
    <lineage>
        <taxon>Eukaryota</taxon>
        <taxon>Metazoa</taxon>
        <taxon>Ecdysozoa</taxon>
        <taxon>Nematoda</taxon>
        <taxon>Chromadorea</taxon>
        <taxon>Rhabditida</taxon>
        <taxon>Rhabditina</taxon>
        <taxon>Rhabditomorpha</taxon>
        <taxon>Rhabditoidea</taxon>
        <taxon>Rhabditidae</taxon>
        <taxon>Peloderinae</taxon>
        <taxon>Caenorhabditis</taxon>
    </lineage>
</organism>
<dbReference type="InterPro" id="IPR017441">
    <property type="entry name" value="Protein_kinase_ATP_BS"/>
</dbReference>
<reference evidence="14" key="1">
    <citation type="submission" date="2011-07" db="EMBL/GenBank/DDBJ databases">
        <authorList>
            <consortium name="Caenorhabditis brenneri Sequencing and Analysis Consortium"/>
            <person name="Wilson R.K."/>
        </authorList>
    </citation>
    <scope>NUCLEOTIDE SEQUENCE [LARGE SCALE GENOMIC DNA]</scope>
    <source>
        <strain evidence="14">PB2801</strain>
    </source>
</reference>
<dbReference type="PROSITE" id="PS00108">
    <property type="entry name" value="PROTEIN_KINASE_ST"/>
    <property type="match status" value="1"/>
</dbReference>
<evidence type="ECO:0000256" key="3">
    <source>
        <dbReference type="ARBA" id="ARBA00022527"/>
    </source>
</evidence>
<evidence type="ECO:0000256" key="8">
    <source>
        <dbReference type="ARBA" id="ARBA00047899"/>
    </source>
</evidence>
<dbReference type="HOGENOM" id="CLU_607250_0_0_1"/>
<dbReference type="EC" id="2.7.11.1" evidence="2"/>
<evidence type="ECO:0000256" key="10">
    <source>
        <dbReference type="PROSITE-ProRule" id="PRU10141"/>
    </source>
</evidence>
<keyword evidence="3 11" id="KW-0723">Serine/threonine-protein kinase</keyword>
<dbReference type="GO" id="GO:0005737">
    <property type="term" value="C:cytoplasm"/>
    <property type="evidence" value="ECO:0007669"/>
    <property type="project" value="TreeGrafter"/>
</dbReference>
<dbReference type="Proteomes" id="UP000008068">
    <property type="component" value="Unassembled WGS sequence"/>
</dbReference>
<dbReference type="GO" id="GO:0035556">
    <property type="term" value="P:intracellular signal transduction"/>
    <property type="evidence" value="ECO:0007669"/>
    <property type="project" value="TreeGrafter"/>
</dbReference>
<dbReference type="GO" id="GO:0004674">
    <property type="term" value="F:protein serine/threonine kinase activity"/>
    <property type="evidence" value="ECO:0007669"/>
    <property type="project" value="UniProtKB-KW"/>
</dbReference>
<keyword evidence="7 10" id="KW-0067">ATP-binding</keyword>
<dbReference type="OrthoDB" id="5784800at2759"/>
<dbReference type="EMBL" id="GL379964">
    <property type="protein sequence ID" value="EGT38776.1"/>
    <property type="molecule type" value="Genomic_DNA"/>
</dbReference>
<proteinExistence type="inferred from homology"/>
<evidence type="ECO:0000256" key="2">
    <source>
        <dbReference type="ARBA" id="ARBA00012513"/>
    </source>
</evidence>
<feature type="domain" description="Protein kinase" evidence="12">
    <location>
        <begin position="8"/>
        <end position="247"/>
    </location>
</feature>
<dbReference type="InParanoid" id="G0NWK2"/>
<protein>
    <recommendedName>
        <fullName evidence="2">non-specific serine/threonine protein kinase</fullName>
        <ecNumber evidence="2">2.7.11.1</ecNumber>
    </recommendedName>
</protein>
<evidence type="ECO:0000256" key="11">
    <source>
        <dbReference type="RuleBase" id="RU000304"/>
    </source>
</evidence>
<evidence type="ECO:0000256" key="7">
    <source>
        <dbReference type="ARBA" id="ARBA00022840"/>
    </source>
</evidence>
<gene>
    <name evidence="13" type="ORF">CAEBREN_10819</name>
</gene>
<evidence type="ECO:0000256" key="6">
    <source>
        <dbReference type="ARBA" id="ARBA00022777"/>
    </source>
</evidence>
<dbReference type="STRING" id="135651.G0NWK2"/>